<dbReference type="SUPFAM" id="SSF56112">
    <property type="entry name" value="Protein kinase-like (PK-like)"/>
    <property type="match status" value="1"/>
</dbReference>
<proteinExistence type="predicted"/>
<feature type="region of interest" description="Disordered" evidence="3">
    <location>
        <begin position="44"/>
        <end position="209"/>
    </location>
</feature>
<dbReference type="PANTHER" id="PTHR24346:SF77">
    <property type="entry name" value="SERINE THREONINE PROTEIN KINASE"/>
    <property type="match status" value="1"/>
</dbReference>
<dbReference type="CDD" id="cd14008">
    <property type="entry name" value="STKc_LKB1_CaMKK"/>
    <property type="match status" value="1"/>
</dbReference>
<keyword evidence="6" id="KW-1185">Reference proteome</keyword>
<reference evidence="5 6" key="1">
    <citation type="submission" date="2024-10" db="EMBL/GenBank/DDBJ databases">
        <title>Updated reference genomes for cyclostephanoid diatoms.</title>
        <authorList>
            <person name="Roberts W.R."/>
            <person name="Alverson A.J."/>
        </authorList>
    </citation>
    <scope>NUCLEOTIDE SEQUENCE [LARGE SCALE GENOMIC DNA]</scope>
    <source>
        <strain evidence="5 6">AJA276-08</strain>
    </source>
</reference>
<feature type="region of interest" description="Disordered" evidence="3">
    <location>
        <begin position="320"/>
        <end position="375"/>
    </location>
</feature>
<protein>
    <recommendedName>
        <fullName evidence="4">Protein kinase domain-containing protein</fullName>
    </recommendedName>
</protein>
<evidence type="ECO:0000256" key="3">
    <source>
        <dbReference type="SAM" id="MobiDB-lite"/>
    </source>
</evidence>
<accession>A0ABD3MK11</accession>
<feature type="compositionally biased region" description="Gly residues" evidence="3">
    <location>
        <begin position="145"/>
        <end position="154"/>
    </location>
</feature>
<dbReference type="Gene3D" id="1.10.510.10">
    <property type="entry name" value="Transferase(Phosphotransferase) domain 1"/>
    <property type="match status" value="1"/>
</dbReference>
<dbReference type="InterPro" id="IPR011009">
    <property type="entry name" value="Kinase-like_dom_sf"/>
</dbReference>
<keyword evidence="2" id="KW-0067">ATP-binding</keyword>
<evidence type="ECO:0000259" key="4">
    <source>
        <dbReference type="PROSITE" id="PS50011"/>
    </source>
</evidence>
<feature type="compositionally biased region" description="Basic and acidic residues" evidence="3">
    <location>
        <begin position="168"/>
        <end position="182"/>
    </location>
</feature>
<evidence type="ECO:0000256" key="2">
    <source>
        <dbReference type="ARBA" id="ARBA00022840"/>
    </source>
</evidence>
<dbReference type="EMBL" id="JALLAZ020001808">
    <property type="protein sequence ID" value="KAL3763193.1"/>
    <property type="molecule type" value="Genomic_DNA"/>
</dbReference>
<dbReference type="Pfam" id="PF00069">
    <property type="entry name" value="Pkinase"/>
    <property type="match status" value="2"/>
</dbReference>
<evidence type="ECO:0000256" key="1">
    <source>
        <dbReference type="ARBA" id="ARBA00022741"/>
    </source>
</evidence>
<dbReference type="PANTHER" id="PTHR24346">
    <property type="entry name" value="MAP/MICROTUBULE AFFINITY-REGULATING KINASE"/>
    <property type="match status" value="1"/>
</dbReference>
<feature type="compositionally biased region" description="Acidic residues" evidence="3">
    <location>
        <begin position="328"/>
        <end position="337"/>
    </location>
</feature>
<feature type="compositionally biased region" description="Acidic residues" evidence="3">
    <location>
        <begin position="58"/>
        <end position="73"/>
    </location>
</feature>
<dbReference type="PROSITE" id="PS50011">
    <property type="entry name" value="PROTEIN_KINASE_DOM"/>
    <property type="match status" value="1"/>
</dbReference>
<organism evidence="5 6">
    <name type="scientific">Stephanodiscus triporus</name>
    <dbReference type="NCBI Taxonomy" id="2934178"/>
    <lineage>
        <taxon>Eukaryota</taxon>
        <taxon>Sar</taxon>
        <taxon>Stramenopiles</taxon>
        <taxon>Ochrophyta</taxon>
        <taxon>Bacillariophyta</taxon>
        <taxon>Coscinodiscophyceae</taxon>
        <taxon>Thalassiosirophycidae</taxon>
        <taxon>Stephanodiscales</taxon>
        <taxon>Stephanodiscaceae</taxon>
        <taxon>Stephanodiscus</taxon>
    </lineage>
</organism>
<sequence length="806" mass="88631">MDNNLVEESFVDRVGGKEMEEEDYHYHHHYGEDDDSCCYYGEEGRRQAAGRRRSSLTLDDDDDDMDMDMDADDANYRRRATTATTDNDRHRADGGGGGAERGDDDEVDDDDMDASRAARSPTTSPDDGAFRRDLPWGEKSSAAPGDGGEGGGGVAERRSSGRKMHFLFGDDRRGGGCPDRGDVGPTRWGSGGGNNAIPPACRRGSSESMAESLQSSFGGSFTSDSCPVDAALGGNLVFATDDEVARLMYGGDSDDADYDVDDTLRVCANASERCSDGSFPTTIATTTTTTKPSMLISSLPPSATLGTGSFSTVRLAWRRGAPPKNSSDEDDVDVDDNDASRSAPLCQSNKRRRSMVNVQSKLDDADTDPSFEKIRGGGRGELVAVKIIQKSILKQMKTMQRGPNNRLTAHTAFDNIEREIATMKRLRHPNLVRLYEVIDSVESDCLLMVLEYVSLGEILSHVQGTGHYTRMRYRKKVKGLTDGGHFDEKHAALFFVDIMHGLAYLHRNRICHRDLKPEVSVSVRSSLVRSPFSLCESGIAKISDFGVSHIFEDERDRKSFRLNAIDDESIDDRISDNEGRVDSEQVDDFNGSTTHLLRRESDQAVNMPSRHNSGMLKKTEGTYCFWSPEMCSSASDGFSGYSADLWAAGVCLYIFTTGRLPFFSMDPTELFDMISKAEVPYSGLGLSDDLRDLLSKLLEKDPSKRAGVGDCLKHEFCAQARTERIEQLGYKFKRSEEQIILSKNDVDMALSITMPRKRATSPKARAMRVTTSSVSSSAPLAVIAVPNLKSPISGLKKWCRDKLGSL</sequence>
<evidence type="ECO:0000313" key="6">
    <source>
        <dbReference type="Proteomes" id="UP001530315"/>
    </source>
</evidence>
<keyword evidence="1" id="KW-0547">Nucleotide-binding</keyword>
<dbReference type="InterPro" id="IPR000719">
    <property type="entry name" value="Prot_kinase_dom"/>
</dbReference>
<comment type="caution">
    <text evidence="5">The sequence shown here is derived from an EMBL/GenBank/DDBJ whole genome shotgun (WGS) entry which is preliminary data.</text>
</comment>
<dbReference type="Proteomes" id="UP001530315">
    <property type="component" value="Unassembled WGS sequence"/>
</dbReference>
<dbReference type="GO" id="GO:0005524">
    <property type="term" value="F:ATP binding"/>
    <property type="evidence" value="ECO:0007669"/>
    <property type="project" value="UniProtKB-KW"/>
</dbReference>
<feature type="domain" description="Protein kinase" evidence="4">
    <location>
        <begin position="299"/>
        <end position="717"/>
    </location>
</feature>
<dbReference type="AlphaFoldDB" id="A0ABD3MK11"/>
<gene>
    <name evidence="5" type="ORF">ACHAW5_005090</name>
</gene>
<evidence type="ECO:0000313" key="5">
    <source>
        <dbReference type="EMBL" id="KAL3763193.1"/>
    </source>
</evidence>
<dbReference type="Gene3D" id="3.30.200.20">
    <property type="entry name" value="Phosphorylase Kinase, domain 1"/>
    <property type="match status" value="1"/>
</dbReference>
<name>A0ABD3MK11_9STRA</name>
<feature type="compositionally biased region" description="Acidic residues" evidence="3">
    <location>
        <begin position="102"/>
        <end position="112"/>
    </location>
</feature>